<comment type="similarity">
    <text evidence="2">Belongs to the VKOR family.</text>
</comment>
<organism evidence="14 15">
    <name type="scientific">Aplysia californica</name>
    <name type="common">California sea hare</name>
    <dbReference type="NCBI Taxonomy" id="6500"/>
    <lineage>
        <taxon>Eukaryota</taxon>
        <taxon>Metazoa</taxon>
        <taxon>Spiralia</taxon>
        <taxon>Lophotrochozoa</taxon>
        <taxon>Mollusca</taxon>
        <taxon>Gastropoda</taxon>
        <taxon>Heterobranchia</taxon>
        <taxon>Euthyneura</taxon>
        <taxon>Tectipleura</taxon>
        <taxon>Aplysiida</taxon>
        <taxon>Aplysioidea</taxon>
        <taxon>Aplysiidae</taxon>
        <taxon>Aplysia</taxon>
    </lineage>
</organism>
<keyword evidence="5" id="KW-0874">Quinone</keyword>
<evidence type="ECO:0000313" key="15">
    <source>
        <dbReference type="RefSeq" id="XP_005100682.1"/>
    </source>
</evidence>
<protein>
    <recommendedName>
        <fullName evidence="3">vitamin-K-epoxide reductase (warfarin-sensitive)</fullName>
        <ecNumber evidence="3">1.17.4.4</ecNumber>
    </recommendedName>
</protein>
<keyword evidence="4 12" id="KW-0812">Transmembrane</keyword>
<dbReference type="Proteomes" id="UP000694888">
    <property type="component" value="Unplaced"/>
</dbReference>
<keyword evidence="14" id="KW-1185">Reference proteome</keyword>
<accession>A0ABM0JST8</accession>
<dbReference type="EC" id="1.17.4.4" evidence="3"/>
<evidence type="ECO:0000256" key="5">
    <source>
        <dbReference type="ARBA" id="ARBA00022719"/>
    </source>
</evidence>
<dbReference type="InterPro" id="IPR042406">
    <property type="entry name" value="VKORC1/VKORC1L1"/>
</dbReference>
<dbReference type="RefSeq" id="XP_005100682.1">
    <property type="nucleotide sequence ID" value="XM_005100625.3"/>
</dbReference>
<evidence type="ECO:0000256" key="9">
    <source>
        <dbReference type="ARBA" id="ARBA00023136"/>
    </source>
</evidence>
<keyword evidence="8" id="KW-0560">Oxidoreductase</keyword>
<evidence type="ECO:0000256" key="10">
    <source>
        <dbReference type="ARBA" id="ARBA00023157"/>
    </source>
</evidence>
<dbReference type="InterPro" id="IPR038354">
    <property type="entry name" value="VKOR_sf"/>
</dbReference>
<evidence type="ECO:0000259" key="13">
    <source>
        <dbReference type="SMART" id="SM00756"/>
    </source>
</evidence>
<evidence type="ECO:0000256" key="12">
    <source>
        <dbReference type="SAM" id="Phobius"/>
    </source>
</evidence>
<keyword evidence="7 12" id="KW-1133">Transmembrane helix</keyword>
<dbReference type="Gene3D" id="1.20.1440.130">
    <property type="entry name" value="VKOR domain"/>
    <property type="match status" value="1"/>
</dbReference>
<evidence type="ECO:0000256" key="1">
    <source>
        <dbReference type="ARBA" id="ARBA00004477"/>
    </source>
</evidence>
<keyword evidence="6" id="KW-0256">Endoplasmic reticulum</keyword>
<feature type="transmembrane region" description="Helical" evidence="12">
    <location>
        <begin position="139"/>
        <end position="159"/>
    </location>
</feature>
<evidence type="ECO:0000256" key="7">
    <source>
        <dbReference type="ARBA" id="ARBA00022989"/>
    </source>
</evidence>
<evidence type="ECO:0000256" key="2">
    <source>
        <dbReference type="ARBA" id="ARBA00006214"/>
    </source>
</evidence>
<reference evidence="15" key="1">
    <citation type="submission" date="2025-08" db="UniProtKB">
        <authorList>
            <consortium name="RefSeq"/>
        </authorList>
    </citation>
    <scope>IDENTIFICATION</scope>
</reference>
<dbReference type="GeneID" id="101851872"/>
<feature type="transmembrane region" description="Helical" evidence="12">
    <location>
        <begin position="111"/>
        <end position="133"/>
    </location>
</feature>
<dbReference type="PANTHER" id="PTHR14519:SF8">
    <property type="entry name" value="VITAMIN K EPOXIDE REDUCTASE COMPLEX SUBUNIT 1"/>
    <property type="match status" value="1"/>
</dbReference>
<evidence type="ECO:0000256" key="3">
    <source>
        <dbReference type="ARBA" id="ARBA00012278"/>
    </source>
</evidence>
<evidence type="ECO:0000256" key="6">
    <source>
        <dbReference type="ARBA" id="ARBA00022824"/>
    </source>
</evidence>
<keyword evidence="9 12" id="KW-0472">Membrane</keyword>
<evidence type="ECO:0000256" key="8">
    <source>
        <dbReference type="ARBA" id="ARBA00023002"/>
    </source>
</evidence>
<evidence type="ECO:0000256" key="11">
    <source>
        <dbReference type="ARBA" id="ARBA00023284"/>
    </source>
</evidence>
<dbReference type="SMART" id="SM00756">
    <property type="entry name" value="VKc"/>
    <property type="match status" value="1"/>
</dbReference>
<feature type="domain" description="Vitamin K epoxide reductase" evidence="13">
    <location>
        <begin position="13"/>
        <end position="161"/>
    </location>
</feature>
<evidence type="ECO:0000313" key="14">
    <source>
        <dbReference type="Proteomes" id="UP000694888"/>
    </source>
</evidence>
<name>A0ABM0JST8_APLCA</name>
<dbReference type="InterPro" id="IPR012932">
    <property type="entry name" value="VKOR"/>
</dbReference>
<dbReference type="PANTHER" id="PTHR14519">
    <property type="entry name" value="VITAMIN K EPOXIDE REDUCTASE COMPLEX, SUBUNIT 1"/>
    <property type="match status" value="1"/>
</dbReference>
<evidence type="ECO:0000256" key="4">
    <source>
        <dbReference type="ARBA" id="ARBA00022692"/>
    </source>
</evidence>
<dbReference type="Pfam" id="PF07884">
    <property type="entry name" value="VKOR"/>
    <property type="match status" value="1"/>
</dbReference>
<dbReference type="CDD" id="cd12917">
    <property type="entry name" value="VKOR_euk"/>
    <property type="match status" value="1"/>
</dbReference>
<feature type="transmembrane region" description="Helical" evidence="12">
    <location>
        <begin position="15"/>
        <end position="37"/>
    </location>
</feature>
<keyword evidence="10" id="KW-1015">Disulfide bond</keyword>
<gene>
    <name evidence="15" type="primary">LOC101851872</name>
</gene>
<keyword evidence="11" id="KW-0676">Redox-active center</keyword>
<sequence>MAAPRGTNRQLSPALLRNCILVLCFIGLCISLFALYVEVIKEKNPDYVALCDVNSYMTCSRVLTSRYAKGFGLVEKIFSNTSIVNQPNTVFGLAFYTFQASLATRSSVPSALGLTVGSAFANVGSIYLGYILAFVLKDFCIVCVSTYVVNFLLLVASALKLKEAARAEIKEISKKKK</sequence>
<proteinExistence type="inferred from homology"/>
<comment type="subcellular location">
    <subcellularLocation>
        <location evidence="1">Endoplasmic reticulum membrane</location>
        <topology evidence="1">Multi-pass membrane protein</topology>
    </subcellularLocation>
</comment>